<accession>A0A0V0GMC5</accession>
<name>A0A0V0GMC5_SOLCH</name>
<organism evidence="1">
    <name type="scientific">Solanum chacoense</name>
    <name type="common">Chaco potato</name>
    <dbReference type="NCBI Taxonomy" id="4108"/>
    <lineage>
        <taxon>Eukaryota</taxon>
        <taxon>Viridiplantae</taxon>
        <taxon>Streptophyta</taxon>
        <taxon>Embryophyta</taxon>
        <taxon>Tracheophyta</taxon>
        <taxon>Spermatophyta</taxon>
        <taxon>Magnoliopsida</taxon>
        <taxon>eudicotyledons</taxon>
        <taxon>Gunneridae</taxon>
        <taxon>Pentapetalae</taxon>
        <taxon>asterids</taxon>
        <taxon>lamiids</taxon>
        <taxon>Solanales</taxon>
        <taxon>Solanaceae</taxon>
        <taxon>Solanoideae</taxon>
        <taxon>Solaneae</taxon>
        <taxon>Solanum</taxon>
    </lineage>
</organism>
<dbReference type="AlphaFoldDB" id="A0A0V0GMC5"/>
<dbReference type="EMBL" id="GEDG01035954">
    <property type="protein sequence ID" value="JAP08957.1"/>
    <property type="molecule type" value="Transcribed_RNA"/>
</dbReference>
<sequence>MYDLRISRSRSVRTWTISSNIPCLFALSTCGPKNNNNYATIPHTSCLHNLNISIQYCTTEIAACRAETEQKLNSSFLNHFLFSFLVTQELGKNT</sequence>
<reference evidence="1" key="1">
    <citation type="submission" date="2015-12" db="EMBL/GenBank/DDBJ databases">
        <title>Gene expression during late stages of embryo sac development: a critical building block for successful pollen-pistil interactions.</title>
        <authorList>
            <person name="Liu Y."/>
            <person name="Joly V."/>
            <person name="Sabar M."/>
            <person name="Matton D.P."/>
        </authorList>
    </citation>
    <scope>NUCLEOTIDE SEQUENCE</scope>
</reference>
<proteinExistence type="predicted"/>
<protein>
    <submittedName>
        <fullName evidence="1">Putative ovule protein</fullName>
    </submittedName>
</protein>
<evidence type="ECO:0000313" key="1">
    <source>
        <dbReference type="EMBL" id="JAP08957.1"/>
    </source>
</evidence>